<dbReference type="EMBL" id="JAKIKU010000006">
    <property type="protein sequence ID" value="MCL1046219.1"/>
    <property type="molecule type" value="Genomic_DNA"/>
</dbReference>
<evidence type="ECO:0000256" key="1">
    <source>
        <dbReference type="SAM" id="MobiDB-lite"/>
    </source>
</evidence>
<feature type="compositionally biased region" description="Gly residues" evidence="1">
    <location>
        <begin position="130"/>
        <end position="140"/>
    </location>
</feature>
<evidence type="ECO:0000313" key="4">
    <source>
        <dbReference type="Proteomes" id="UP001202134"/>
    </source>
</evidence>
<keyword evidence="4" id="KW-1185">Reference proteome</keyword>
<dbReference type="Proteomes" id="UP001202134">
    <property type="component" value="Unassembled WGS sequence"/>
</dbReference>
<gene>
    <name evidence="3" type="ORF">L2737_12920</name>
</gene>
<accession>A0ABT0KR03</accession>
<feature type="signal peptide" evidence="2">
    <location>
        <begin position="1"/>
        <end position="21"/>
    </location>
</feature>
<protein>
    <submittedName>
        <fullName evidence="3">Uncharacterized protein</fullName>
    </submittedName>
</protein>
<feature type="chain" id="PRO_5045916006" evidence="2">
    <location>
        <begin position="22"/>
        <end position="146"/>
    </location>
</feature>
<evidence type="ECO:0000313" key="3">
    <source>
        <dbReference type="EMBL" id="MCL1046219.1"/>
    </source>
</evidence>
<proteinExistence type="predicted"/>
<name>A0ABT0KR03_9GAMM</name>
<sequence length="146" mass="14249">MRNLKLSLLLLSAMVSSNGIAAVTETEFVAGVTQANEQGVSLAEYALAQFNATPEDAGEILALAIQATDGNEEMIIQVLASAAASGMDPDEILAIALANGVDPSIVAKAVEETLTAGGGSFGSAPAPGAIGSGGGSGGGAETVSTN</sequence>
<dbReference type="RefSeq" id="WP_102527069.1">
    <property type="nucleotide sequence ID" value="NZ_JAKIKU010000006.1"/>
</dbReference>
<evidence type="ECO:0000256" key="2">
    <source>
        <dbReference type="SAM" id="SignalP"/>
    </source>
</evidence>
<comment type="caution">
    <text evidence="3">The sequence shown here is derived from an EMBL/GenBank/DDBJ whole genome shotgun (WGS) entry which is preliminary data.</text>
</comment>
<reference evidence="3 4" key="1">
    <citation type="submission" date="2022-01" db="EMBL/GenBank/DDBJ databases">
        <title>Whole genome-based taxonomy of the Shewanellaceae.</title>
        <authorList>
            <person name="Martin-Rodriguez A.J."/>
        </authorList>
    </citation>
    <scope>NUCLEOTIDE SEQUENCE [LARGE SCALE GENOMIC DNA]</scope>
    <source>
        <strain evidence="3 4">DSM 24955</strain>
    </source>
</reference>
<organism evidence="3 4">
    <name type="scientific">Shewanella electrodiphila</name>
    <dbReference type="NCBI Taxonomy" id="934143"/>
    <lineage>
        <taxon>Bacteria</taxon>
        <taxon>Pseudomonadati</taxon>
        <taxon>Pseudomonadota</taxon>
        <taxon>Gammaproteobacteria</taxon>
        <taxon>Alteromonadales</taxon>
        <taxon>Shewanellaceae</taxon>
        <taxon>Shewanella</taxon>
    </lineage>
</organism>
<feature type="region of interest" description="Disordered" evidence="1">
    <location>
        <begin position="125"/>
        <end position="146"/>
    </location>
</feature>
<keyword evidence="2" id="KW-0732">Signal</keyword>